<name>A0A8S0SPP5_OLEEU</name>
<evidence type="ECO:0000313" key="5">
    <source>
        <dbReference type="Proteomes" id="UP000594638"/>
    </source>
</evidence>
<feature type="compositionally biased region" description="Basic and acidic residues" evidence="3">
    <location>
        <begin position="18"/>
        <end position="40"/>
    </location>
</feature>
<evidence type="ECO:0000313" key="4">
    <source>
        <dbReference type="EMBL" id="CAA2994246.1"/>
    </source>
</evidence>
<dbReference type="InterPro" id="IPR002885">
    <property type="entry name" value="PPR_rpt"/>
</dbReference>
<dbReference type="Pfam" id="PF13041">
    <property type="entry name" value="PPR_2"/>
    <property type="match status" value="1"/>
</dbReference>
<evidence type="ECO:0000256" key="1">
    <source>
        <dbReference type="ARBA" id="ARBA00022737"/>
    </source>
</evidence>
<reference evidence="4 5" key="1">
    <citation type="submission" date="2019-12" db="EMBL/GenBank/DDBJ databases">
        <authorList>
            <person name="Alioto T."/>
            <person name="Alioto T."/>
            <person name="Gomez Garrido J."/>
        </authorList>
    </citation>
    <scope>NUCLEOTIDE SEQUENCE [LARGE SCALE GENOMIC DNA]</scope>
</reference>
<keyword evidence="1" id="KW-0677">Repeat</keyword>
<dbReference type="PROSITE" id="PS51375">
    <property type="entry name" value="PPR"/>
    <property type="match status" value="3"/>
</dbReference>
<sequence>MNPTQKIKMRKKNLLKKNQNEKKRMMEDPLKKEKLKEKSQKPKTHNLNNYQETKRKMGRILNPNQTPLLLNSNCSLSLSGQPPLPNVLDKGIAIMNIKDLIKDNTLINGLCRVGNVDRAQKLLREVQSQAGGLEKGLKLWDEMNERKVSPNLFTFSVLINALCKENRLNEACDLLRQMQWREDIIPQPFIYNPVIDGFSKAGNVDEANAIVAEMEVKGCSLDKLTFTILFWGIV</sequence>
<dbReference type="PANTHER" id="PTHR45613">
    <property type="entry name" value="PENTATRICOPEPTIDE REPEAT-CONTAINING PROTEIN"/>
    <property type="match status" value="1"/>
</dbReference>
<proteinExistence type="predicted"/>
<keyword evidence="5" id="KW-1185">Reference proteome</keyword>
<gene>
    <name evidence="4" type="ORF">OLEA9_A041619</name>
</gene>
<evidence type="ECO:0000256" key="2">
    <source>
        <dbReference type="PROSITE-ProRule" id="PRU00708"/>
    </source>
</evidence>
<comment type="caution">
    <text evidence="4">The sequence shown here is derived from an EMBL/GenBank/DDBJ whole genome shotgun (WGS) entry which is preliminary data.</text>
</comment>
<dbReference type="AlphaFoldDB" id="A0A8S0SPP5"/>
<dbReference type="Gramene" id="OE9A041619T1">
    <property type="protein sequence ID" value="OE9A041619C1"/>
    <property type="gene ID" value="OE9A041619"/>
</dbReference>
<feature type="repeat" description="PPR" evidence="2">
    <location>
        <begin position="151"/>
        <end position="181"/>
    </location>
</feature>
<evidence type="ECO:0008006" key="6">
    <source>
        <dbReference type="Google" id="ProtNLM"/>
    </source>
</evidence>
<accession>A0A8S0SPP5</accession>
<feature type="repeat" description="PPR" evidence="2">
    <location>
        <begin position="99"/>
        <end position="129"/>
    </location>
</feature>
<organism evidence="4 5">
    <name type="scientific">Olea europaea subsp. europaea</name>
    <dbReference type="NCBI Taxonomy" id="158383"/>
    <lineage>
        <taxon>Eukaryota</taxon>
        <taxon>Viridiplantae</taxon>
        <taxon>Streptophyta</taxon>
        <taxon>Embryophyta</taxon>
        <taxon>Tracheophyta</taxon>
        <taxon>Spermatophyta</taxon>
        <taxon>Magnoliopsida</taxon>
        <taxon>eudicotyledons</taxon>
        <taxon>Gunneridae</taxon>
        <taxon>Pentapetalae</taxon>
        <taxon>asterids</taxon>
        <taxon>lamiids</taxon>
        <taxon>Lamiales</taxon>
        <taxon>Oleaceae</taxon>
        <taxon>Oleeae</taxon>
        <taxon>Olea</taxon>
    </lineage>
</organism>
<dbReference type="Gene3D" id="1.25.40.10">
    <property type="entry name" value="Tetratricopeptide repeat domain"/>
    <property type="match status" value="1"/>
</dbReference>
<protein>
    <recommendedName>
        <fullName evidence="6">Pentatricopeptide repeat-containing protein</fullName>
    </recommendedName>
</protein>
<dbReference type="PANTHER" id="PTHR45613:SF9">
    <property type="entry name" value="MITOCHONDRIAL GROUP I INTRON SPLICING FACTOR CCM1"/>
    <property type="match status" value="1"/>
</dbReference>
<dbReference type="OrthoDB" id="185373at2759"/>
<dbReference type="Proteomes" id="UP000594638">
    <property type="component" value="Unassembled WGS sequence"/>
</dbReference>
<dbReference type="InterPro" id="IPR011990">
    <property type="entry name" value="TPR-like_helical_dom_sf"/>
</dbReference>
<feature type="repeat" description="PPR" evidence="2">
    <location>
        <begin position="187"/>
        <end position="221"/>
    </location>
</feature>
<feature type="region of interest" description="Disordered" evidence="3">
    <location>
        <begin position="1"/>
        <end position="56"/>
    </location>
</feature>
<evidence type="ECO:0000256" key="3">
    <source>
        <dbReference type="SAM" id="MobiDB-lite"/>
    </source>
</evidence>
<dbReference type="Pfam" id="PF12854">
    <property type="entry name" value="PPR_1"/>
    <property type="match status" value="2"/>
</dbReference>
<dbReference type="NCBIfam" id="TIGR00756">
    <property type="entry name" value="PPR"/>
    <property type="match status" value="3"/>
</dbReference>
<dbReference type="EMBL" id="CACTIH010005470">
    <property type="protein sequence ID" value="CAA2994246.1"/>
    <property type="molecule type" value="Genomic_DNA"/>
</dbReference>